<keyword evidence="3" id="KW-1185">Reference proteome</keyword>
<name>A0ABP3RBD9_9BACI</name>
<reference evidence="3" key="1">
    <citation type="journal article" date="2019" name="Int. J. Syst. Evol. Microbiol.">
        <title>The Global Catalogue of Microorganisms (GCM) 10K type strain sequencing project: providing services to taxonomists for standard genome sequencing and annotation.</title>
        <authorList>
            <consortium name="The Broad Institute Genomics Platform"/>
            <consortium name="The Broad Institute Genome Sequencing Center for Infectious Disease"/>
            <person name="Wu L."/>
            <person name="Ma J."/>
        </authorList>
    </citation>
    <scope>NUCLEOTIDE SEQUENCE [LARGE SCALE GENOMIC DNA]</scope>
    <source>
        <strain evidence="3">JCM 15395</strain>
    </source>
</reference>
<feature type="coiled-coil region" evidence="1">
    <location>
        <begin position="128"/>
        <end position="155"/>
    </location>
</feature>
<dbReference type="Gene3D" id="1.20.58.130">
    <property type="match status" value="1"/>
</dbReference>
<protein>
    <submittedName>
        <fullName evidence="2">Uncharacterized protein</fullName>
    </submittedName>
</protein>
<sequence length="155" mass="17937">MESETLMHRILEKLETLEKGQQDSKTAMHDFKQEMNGLKLEMANVKQELNGFELHVTDLKQEVNGLKVEMTDVKQEVTVLRVEMTDVKQEVNGLKVEITDFKQETKTGFKQLNQKLDLLTKQTSNAVVENHSNELKFLASKVQELEKDIYKLKQS</sequence>
<dbReference type="Proteomes" id="UP001500866">
    <property type="component" value="Unassembled WGS sequence"/>
</dbReference>
<evidence type="ECO:0000256" key="1">
    <source>
        <dbReference type="SAM" id="Coils"/>
    </source>
</evidence>
<gene>
    <name evidence="2" type="ORF">GCM10009001_24720</name>
</gene>
<comment type="caution">
    <text evidence="2">The sequence shown here is derived from an EMBL/GenBank/DDBJ whole genome shotgun (WGS) entry which is preliminary data.</text>
</comment>
<evidence type="ECO:0000313" key="3">
    <source>
        <dbReference type="Proteomes" id="UP001500866"/>
    </source>
</evidence>
<organism evidence="2 3">
    <name type="scientific">Virgibacillus siamensis</name>
    <dbReference type="NCBI Taxonomy" id="480071"/>
    <lineage>
        <taxon>Bacteria</taxon>
        <taxon>Bacillati</taxon>
        <taxon>Bacillota</taxon>
        <taxon>Bacilli</taxon>
        <taxon>Bacillales</taxon>
        <taxon>Bacillaceae</taxon>
        <taxon>Virgibacillus</taxon>
    </lineage>
</organism>
<accession>A0ABP3RBD9</accession>
<dbReference type="EMBL" id="BAAADS010000018">
    <property type="protein sequence ID" value="GAA0606551.1"/>
    <property type="molecule type" value="Genomic_DNA"/>
</dbReference>
<evidence type="ECO:0000313" key="2">
    <source>
        <dbReference type="EMBL" id="GAA0606551.1"/>
    </source>
</evidence>
<feature type="coiled-coil region" evidence="1">
    <location>
        <begin position="28"/>
        <end position="104"/>
    </location>
</feature>
<proteinExistence type="predicted"/>
<keyword evidence="1" id="KW-0175">Coiled coil</keyword>